<evidence type="ECO:0000313" key="1">
    <source>
        <dbReference type="Proteomes" id="UP000095281"/>
    </source>
</evidence>
<protein>
    <submittedName>
        <fullName evidence="2">DUF4325 domain-containing protein</fullName>
    </submittedName>
</protein>
<keyword evidence="1" id="KW-1185">Reference proteome</keyword>
<sequence length="67" mass="7645">MVGIKFEPNHALIRKNSKVKVSISFSGVDLSSNMRRRIALIFMNTTKDRSINELFLGDGIYGRKELM</sequence>
<dbReference type="Proteomes" id="UP000095281">
    <property type="component" value="Unplaced"/>
</dbReference>
<name>A0A1I8C0H2_MELHA</name>
<evidence type="ECO:0000313" key="2">
    <source>
        <dbReference type="WBParaSite" id="MhA1_Contig834.frz3.gene2"/>
    </source>
</evidence>
<proteinExistence type="predicted"/>
<accession>A0A1I8C0H2</accession>
<dbReference type="AlphaFoldDB" id="A0A1I8C0H2"/>
<organism evidence="1 2">
    <name type="scientific">Meloidogyne hapla</name>
    <name type="common">Root-knot nematode worm</name>
    <dbReference type="NCBI Taxonomy" id="6305"/>
    <lineage>
        <taxon>Eukaryota</taxon>
        <taxon>Metazoa</taxon>
        <taxon>Ecdysozoa</taxon>
        <taxon>Nematoda</taxon>
        <taxon>Chromadorea</taxon>
        <taxon>Rhabditida</taxon>
        <taxon>Tylenchina</taxon>
        <taxon>Tylenchomorpha</taxon>
        <taxon>Tylenchoidea</taxon>
        <taxon>Meloidogynidae</taxon>
        <taxon>Meloidogyninae</taxon>
        <taxon>Meloidogyne</taxon>
    </lineage>
</organism>
<reference evidence="2" key="1">
    <citation type="submission" date="2016-11" db="UniProtKB">
        <authorList>
            <consortium name="WormBaseParasite"/>
        </authorList>
    </citation>
    <scope>IDENTIFICATION</scope>
</reference>
<dbReference type="WBParaSite" id="MhA1_Contig834.frz3.gene2">
    <property type="protein sequence ID" value="MhA1_Contig834.frz3.gene2"/>
    <property type="gene ID" value="MhA1_Contig834.frz3.gene2"/>
</dbReference>